<dbReference type="GO" id="GO:0016491">
    <property type="term" value="F:oxidoreductase activity"/>
    <property type="evidence" value="ECO:0007669"/>
    <property type="project" value="UniProtKB-KW"/>
</dbReference>
<reference evidence="8" key="1">
    <citation type="submission" date="2019-07" db="EMBL/GenBank/DDBJ databases">
        <title>Hyphodiscus hymeniophilus genome sequencing and assembly.</title>
        <authorList>
            <person name="Kramer G."/>
            <person name="Nodwell J."/>
        </authorList>
    </citation>
    <scope>NUCLEOTIDE SEQUENCE</scope>
    <source>
        <strain evidence="8">ATCC 34498</strain>
    </source>
</reference>
<dbReference type="Gene3D" id="3.40.109.10">
    <property type="entry name" value="NADH Oxidase"/>
    <property type="match status" value="1"/>
</dbReference>
<evidence type="ECO:0000313" key="8">
    <source>
        <dbReference type="EMBL" id="KAG0651980.1"/>
    </source>
</evidence>
<evidence type="ECO:0000256" key="6">
    <source>
        <dbReference type="ARBA" id="ARBA00023242"/>
    </source>
</evidence>
<dbReference type="OrthoDB" id="2138173at2759"/>
<dbReference type="GO" id="GO:0005737">
    <property type="term" value="C:cytoplasm"/>
    <property type="evidence" value="ECO:0007669"/>
    <property type="project" value="UniProtKB-SubCell"/>
</dbReference>
<dbReference type="EMBL" id="VNKQ01000003">
    <property type="protein sequence ID" value="KAG0651980.1"/>
    <property type="molecule type" value="Genomic_DNA"/>
</dbReference>
<comment type="caution">
    <text evidence="8">The sequence shown here is derived from an EMBL/GenBank/DDBJ whole genome shotgun (WGS) entry which is preliminary data.</text>
</comment>
<dbReference type="PANTHER" id="PTHR43035">
    <property type="entry name" value="FATTY ACID REPRESSION MUTANT PROTEIN 2-RELATED"/>
    <property type="match status" value="1"/>
</dbReference>
<evidence type="ECO:0000313" key="9">
    <source>
        <dbReference type="Proteomes" id="UP000785200"/>
    </source>
</evidence>
<dbReference type="FunFam" id="3.40.109.10:FF:000001">
    <property type="entry name" value="Nitroreductase family"/>
    <property type="match status" value="1"/>
</dbReference>
<dbReference type="AlphaFoldDB" id="A0A9P6VPU3"/>
<accession>A0A9P6VPU3</accession>
<dbReference type="InterPro" id="IPR000415">
    <property type="entry name" value="Nitroreductase-like"/>
</dbReference>
<gene>
    <name evidence="8" type="ORF">D0Z07_1216</name>
</gene>
<sequence>MSAAPVQAGSPAYKVPFLEAIKIRRSVHSLSKSSPIPDDRIVLIVNHAIKHAPSPFHVQSCRAIVLFGDEHDKLWDIGLQRTKETVPPEVFANLEDKINGFRAAYGTVLFFEDSSAVEKLPPPFQALSSKNPEWFEQSNAMNQFIAWTALATEGLGCNLQHYHAIIGKAVAEIWKVPQTWRLRAELVFGTPSGPPRGGVEKQFAPLEGRVQVYGDK</sequence>
<comment type="similarity">
    <text evidence="3">Belongs to the nitroreductase family.</text>
</comment>
<dbReference type="Pfam" id="PF00881">
    <property type="entry name" value="Nitroreductase"/>
    <property type="match status" value="1"/>
</dbReference>
<proteinExistence type="inferred from homology"/>
<keyword evidence="9" id="KW-1185">Reference proteome</keyword>
<comment type="subcellular location">
    <subcellularLocation>
        <location evidence="2">Cytoplasm</location>
    </subcellularLocation>
    <subcellularLocation>
        <location evidence="1">Nucleus</location>
    </subcellularLocation>
</comment>
<organism evidence="8 9">
    <name type="scientific">Hyphodiscus hymeniophilus</name>
    <dbReference type="NCBI Taxonomy" id="353542"/>
    <lineage>
        <taxon>Eukaryota</taxon>
        <taxon>Fungi</taxon>
        <taxon>Dikarya</taxon>
        <taxon>Ascomycota</taxon>
        <taxon>Pezizomycotina</taxon>
        <taxon>Leotiomycetes</taxon>
        <taxon>Helotiales</taxon>
        <taxon>Hyphodiscaceae</taxon>
        <taxon>Hyphodiscus</taxon>
    </lineage>
</organism>
<protein>
    <submittedName>
        <fullName evidence="8">Nitroreductase HBN</fullName>
    </submittedName>
</protein>
<keyword evidence="6" id="KW-0539">Nucleus</keyword>
<feature type="domain" description="Nitroreductase" evidence="7">
    <location>
        <begin position="21"/>
        <end position="189"/>
    </location>
</feature>
<dbReference type="SUPFAM" id="SSF55469">
    <property type="entry name" value="FMN-dependent nitroreductase-like"/>
    <property type="match status" value="1"/>
</dbReference>
<dbReference type="CDD" id="cd02140">
    <property type="entry name" value="Frm2-like"/>
    <property type="match status" value="1"/>
</dbReference>
<evidence type="ECO:0000259" key="7">
    <source>
        <dbReference type="Pfam" id="PF00881"/>
    </source>
</evidence>
<keyword evidence="5" id="KW-0560">Oxidoreductase</keyword>
<dbReference type="GO" id="GO:0034599">
    <property type="term" value="P:cellular response to oxidative stress"/>
    <property type="evidence" value="ECO:0007669"/>
    <property type="project" value="InterPro"/>
</dbReference>
<evidence type="ECO:0000256" key="1">
    <source>
        <dbReference type="ARBA" id="ARBA00004123"/>
    </source>
</evidence>
<evidence type="ECO:0000256" key="2">
    <source>
        <dbReference type="ARBA" id="ARBA00004496"/>
    </source>
</evidence>
<name>A0A9P6VPU3_9HELO</name>
<evidence type="ECO:0000256" key="5">
    <source>
        <dbReference type="ARBA" id="ARBA00023002"/>
    </source>
</evidence>
<dbReference type="Proteomes" id="UP000785200">
    <property type="component" value="Unassembled WGS sequence"/>
</dbReference>
<dbReference type="GO" id="GO:0005634">
    <property type="term" value="C:nucleus"/>
    <property type="evidence" value="ECO:0007669"/>
    <property type="project" value="UniProtKB-SubCell"/>
</dbReference>
<keyword evidence="4" id="KW-0963">Cytoplasm</keyword>
<evidence type="ECO:0000256" key="3">
    <source>
        <dbReference type="ARBA" id="ARBA00007118"/>
    </source>
</evidence>
<dbReference type="PANTHER" id="PTHR43035:SF1">
    <property type="entry name" value="FATTY ACID REPRESSION MUTANT PROTEIN 2-RELATED"/>
    <property type="match status" value="1"/>
</dbReference>
<dbReference type="InterPro" id="IPR029479">
    <property type="entry name" value="Nitroreductase"/>
</dbReference>
<dbReference type="InterPro" id="IPR033877">
    <property type="entry name" value="Frm2/Hbn1"/>
</dbReference>
<evidence type="ECO:0000256" key="4">
    <source>
        <dbReference type="ARBA" id="ARBA00022490"/>
    </source>
</evidence>